<evidence type="ECO:0000313" key="1">
    <source>
        <dbReference type="EMBL" id="MBA0688597.1"/>
    </source>
</evidence>
<protein>
    <submittedName>
        <fullName evidence="1">Uncharacterized protein</fullName>
    </submittedName>
</protein>
<sequence>MKQPFASEATKLSSTSLKTSSLYHFRRRRLPSSIQQQPTSLFQILPTPFSPFHHLKSPANISTILSFFRVPEIIFKVNHNSNSGGKSFCQLQLVLADNLHLLLQHRLHILSFSQFKRQVRTSTCVAAVQVKVAVLEIFRCMLGHQILVIIIHQPQD</sequence>
<keyword evidence="2" id="KW-1185">Reference proteome</keyword>
<organism evidence="1 2">
    <name type="scientific">Gossypium aridum</name>
    <name type="common">American cotton</name>
    <name type="synonym">Erioxylum aridum</name>
    <dbReference type="NCBI Taxonomy" id="34290"/>
    <lineage>
        <taxon>Eukaryota</taxon>
        <taxon>Viridiplantae</taxon>
        <taxon>Streptophyta</taxon>
        <taxon>Embryophyta</taxon>
        <taxon>Tracheophyta</taxon>
        <taxon>Spermatophyta</taxon>
        <taxon>Magnoliopsida</taxon>
        <taxon>eudicotyledons</taxon>
        <taxon>Gunneridae</taxon>
        <taxon>Pentapetalae</taxon>
        <taxon>rosids</taxon>
        <taxon>malvids</taxon>
        <taxon>Malvales</taxon>
        <taxon>Malvaceae</taxon>
        <taxon>Malvoideae</taxon>
        <taxon>Gossypium</taxon>
    </lineage>
</organism>
<name>A0A7J8XMP6_GOSAI</name>
<evidence type="ECO:0000313" key="2">
    <source>
        <dbReference type="Proteomes" id="UP000593577"/>
    </source>
</evidence>
<feature type="non-terminal residue" evidence="1">
    <location>
        <position position="156"/>
    </location>
</feature>
<accession>A0A7J8XMP6</accession>
<dbReference type="AlphaFoldDB" id="A0A7J8XMP6"/>
<comment type="caution">
    <text evidence="1">The sequence shown here is derived from an EMBL/GenBank/DDBJ whole genome shotgun (WGS) entry which is preliminary data.</text>
</comment>
<dbReference type="Proteomes" id="UP000593577">
    <property type="component" value="Unassembled WGS sequence"/>
</dbReference>
<reference evidence="1 2" key="1">
    <citation type="journal article" date="2019" name="Genome Biol. Evol.">
        <title>Insights into the evolution of the New World diploid cottons (Gossypium, subgenus Houzingenia) based on genome sequencing.</title>
        <authorList>
            <person name="Grover C.E."/>
            <person name="Arick M.A. 2nd"/>
            <person name="Thrash A."/>
            <person name="Conover J.L."/>
            <person name="Sanders W.S."/>
            <person name="Peterson D.G."/>
            <person name="Frelichowski J.E."/>
            <person name="Scheffler J.A."/>
            <person name="Scheffler B.E."/>
            <person name="Wendel J.F."/>
        </authorList>
    </citation>
    <scope>NUCLEOTIDE SEQUENCE [LARGE SCALE GENOMIC DNA]</scope>
    <source>
        <strain evidence="1">185</strain>
        <tissue evidence="1">Leaf</tissue>
    </source>
</reference>
<proteinExistence type="predicted"/>
<dbReference type="EMBL" id="JABFAA010000008">
    <property type="protein sequence ID" value="MBA0688597.1"/>
    <property type="molecule type" value="Genomic_DNA"/>
</dbReference>
<gene>
    <name evidence="1" type="ORF">Goari_006372</name>
</gene>